<dbReference type="Pfam" id="PF03108">
    <property type="entry name" value="DBD_Tnp_Mut"/>
    <property type="match status" value="1"/>
</dbReference>
<evidence type="ECO:0000259" key="1">
    <source>
        <dbReference type="Pfam" id="PF03108"/>
    </source>
</evidence>
<dbReference type="EMBL" id="CP144693">
    <property type="protein sequence ID" value="WVY99329.1"/>
    <property type="molecule type" value="Genomic_DNA"/>
</dbReference>
<feature type="non-terminal residue" evidence="2">
    <location>
        <position position="271"/>
    </location>
</feature>
<dbReference type="Proteomes" id="UP001374535">
    <property type="component" value="Chromosome 8"/>
</dbReference>
<name>A0AAQ3MYX8_VIGMU</name>
<protein>
    <recommendedName>
        <fullName evidence="1">Transposase MuDR plant domain-containing protein</fullName>
    </recommendedName>
</protein>
<proteinExistence type="predicted"/>
<evidence type="ECO:0000313" key="3">
    <source>
        <dbReference type="Proteomes" id="UP001374535"/>
    </source>
</evidence>
<dbReference type="InterPro" id="IPR004332">
    <property type="entry name" value="Transposase_MuDR"/>
</dbReference>
<reference evidence="2 3" key="1">
    <citation type="journal article" date="2023" name="Life. Sci Alliance">
        <title>Evolutionary insights into 3D genome organization and epigenetic landscape of Vigna mungo.</title>
        <authorList>
            <person name="Junaid A."/>
            <person name="Singh B."/>
            <person name="Bhatia S."/>
        </authorList>
    </citation>
    <scope>NUCLEOTIDE SEQUENCE [LARGE SCALE GENOMIC DNA]</scope>
    <source>
        <strain evidence="2">Urdbean</strain>
    </source>
</reference>
<feature type="non-terminal residue" evidence="2">
    <location>
        <position position="1"/>
    </location>
</feature>
<gene>
    <name evidence="2" type="ORF">V8G54_025399</name>
</gene>
<keyword evidence="3" id="KW-1185">Reference proteome</keyword>
<sequence length="271" mass="30362">GVQHEGGSSAKLDVDRIEVEVDDEEVEVVVGEGEGIEHDEAINERIEVDVDGEEEPVDVREVEGIEVDVHVEEVEVDVGESGGIQNEEGHDEETVEVNTAVVNEWSSSDDDIGEVNIVDGEVHSVDGLVDVNVQCDFSQRDSSANMEVDCSVISESDLEQHHESDLEEREISDSSLFNDEWESEELTSPYISDEESDVEEGYGNFDTFTMPKKMVDFKWEVGTFFGQKVHILDAIRTYSLENGKKLKFIKNDNRRIRIKCMGAKGECPWMA</sequence>
<organism evidence="2 3">
    <name type="scientific">Vigna mungo</name>
    <name type="common">Black gram</name>
    <name type="synonym">Phaseolus mungo</name>
    <dbReference type="NCBI Taxonomy" id="3915"/>
    <lineage>
        <taxon>Eukaryota</taxon>
        <taxon>Viridiplantae</taxon>
        <taxon>Streptophyta</taxon>
        <taxon>Embryophyta</taxon>
        <taxon>Tracheophyta</taxon>
        <taxon>Spermatophyta</taxon>
        <taxon>Magnoliopsida</taxon>
        <taxon>eudicotyledons</taxon>
        <taxon>Gunneridae</taxon>
        <taxon>Pentapetalae</taxon>
        <taxon>rosids</taxon>
        <taxon>fabids</taxon>
        <taxon>Fabales</taxon>
        <taxon>Fabaceae</taxon>
        <taxon>Papilionoideae</taxon>
        <taxon>50 kb inversion clade</taxon>
        <taxon>NPAAA clade</taxon>
        <taxon>indigoferoid/millettioid clade</taxon>
        <taxon>Phaseoleae</taxon>
        <taxon>Vigna</taxon>
    </lineage>
</organism>
<feature type="domain" description="Transposase MuDR plant" evidence="1">
    <location>
        <begin position="216"/>
        <end position="269"/>
    </location>
</feature>
<accession>A0AAQ3MYX8</accession>
<dbReference type="AlphaFoldDB" id="A0AAQ3MYX8"/>
<evidence type="ECO:0000313" key="2">
    <source>
        <dbReference type="EMBL" id="WVY99329.1"/>
    </source>
</evidence>